<dbReference type="PANTHER" id="PTHR30582">
    <property type="entry name" value="L,D-TRANSPEPTIDASE"/>
    <property type="match status" value="1"/>
</dbReference>
<dbReference type="UniPathway" id="UPA00219"/>
<name>A0A840AMH2_9HYPH</name>
<keyword evidence="11" id="KW-0732">Signal</keyword>
<dbReference type="GO" id="GO:0016757">
    <property type="term" value="F:glycosyltransferase activity"/>
    <property type="evidence" value="ECO:0007669"/>
    <property type="project" value="UniProtKB-KW"/>
</dbReference>
<dbReference type="RefSeq" id="WP_183398118.1">
    <property type="nucleotide sequence ID" value="NZ_JACIDS010000002.1"/>
</dbReference>
<evidence type="ECO:0000256" key="8">
    <source>
        <dbReference type="ARBA" id="ARBA00023316"/>
    </source>
</evidence>
<feature type="domain" description="L,D-TPase catalytic" evidence="12">
    <location>
        <begin position="105"/>
        <end position="238"/>
    </location>
</feature>
<sequence length="238" mass="25870">MRKLVLAATIAAVLVEPAAAASNDRYVARTPVMLSPDLNSPWLLQFPAGSRAPRVQTASASPSLFQKLFGGQAAKPQPQQAQTGRATDPAFLPTTVSYDGPHKPGTIVIDTDARYLYLVEAGGTARRYGVGVGRPGFEWAGTRTITRKAEWPTWTPPPEMRARERKRGRILPVSMKGGPQNPLGARAMYLGSSLYRIHGTSEPWTIGRAVSSGCIRMRNEDVSDLYERVKVGTKVIVL</sequence>
<dbReference type="Gene3D" id="2.40.440.10">
    <property type="entry name" value="L,D-transpeptidase catalytic domain-like"/>
    <property type="match status" value="1"/>
</dbReference>
<keyword evidence="13" id="KW-0449">Lipoprotein</keyword>
<comment type="pathway">
    <text evidence="1 9">Cell wall biogenesis; peptidoglycan biosynthesis.</text>
</comment>
<dbReference type="SUPFAM" id="SSF141523">
    <property type="entry name" value="L,D-transpeptidase catalytic domain-like"/>
    <property type="match status" value="1"/>
</dbReference>
<keyword evidence="4" id="KW-0808">Transferase</keyword>
<evidence type="ECO:0000256" key="2">
    <source>
        <dbReference type="ARBA" id="ARBA00005992"/>
    </source>
</evidence>
<feature type="compositionally biased region" description="Low complexity" evidence="10">
    <location>
        <begin position="72"/>
        <end position="82"/>
    </location>
</feature>
<dbReference type="PROSITE" id="PS52029">
    <property type="entry name" value="LD_TPASE"/>
    <property type="match status" value="1"/>
</dbReference>
<dbReference type="EMBL" id="JACIDS010000002">
    <property type="protein sequence ID" value="MBB3930463.1"/>
    <property type="molecule type" value="Genomic_DNA"/>
</dbReference>
<evidence type="ECO:0000256" key="1">
    <source>
        <dbReference type="ARBA" id="ARBA00004752"/>
    </source>
</evidence>
<dbReference type="InterPro" id="IPR050979">
    <property type="entry name" value="LD-transpeptidase"/>
</dbReference>
<dbReference type="AlphaFoldDB" id="A0A840AMH2"/>
<evidence type="ECO:0000256" key="7">
    <source>
        <dbReference type="ARBA" id="ARBA00022984"/>
    </source>
</evidence>
<comment type="caution">
    <text evidence="13">The sequence shown here is derived from an EMBL/GenBank/DDBJ whole genome shotgun (WGS) entry which is preliminary data.</text>
</comment>
<dbReference type="Pfam" id="PF03734">
    <property type="entry name" value="YkuD"/>
    <property type="match status" value="1"/>
</dbReference>
<reference evidence="13 14" key="1">
    <citation type="submission" date="2020-08" db="EMBL/GenBank/DDBJ databases">
        <title>Genomic Encyclopedia of Type Strains, Phase IV (KMG-IV): sequencing the most valuable type-strain genomes for metagenomic binning, comparative biology and taxonomic classification.</title>
        <authorList>
            <person name="Goeker M."/>
        </authorList>
    </citation>
    <scope>NUCLEOTIDE SEQUENCE [LARGE SCALE GENOMIC DNA]</scope>
    <source>
        <strain evidence="13 14">DSM 25966</strain>
    </source>
</reference>
<dbReference type="GO" id="GO:0008360">
    <property type="term" value="P:regulation of cell shape"/>
    <property type="evidence" value="ECO:0007669"/>
    <property type="project" value="UniProtKB-UniRule"/>
</dbReference>
<dbReference type="Proteomes" id="UP000553963">
    <property type="component" value="Unassembled WGS sequence"/>
</dbReference>
<evidence type="ECO:0000256" key="9">
    <source>
        <dbReference type="PROSITE-ProRule" id="PRU01373"/>
    </source>
</evidence>
<evidence type="ECO:0000256" key="5">
    <source>
        <dbReference type="ARBA" id="ARBA00022801"/>
    </source>
</evidence>
<dbReference type="GO" id="GO:0005576">
    <property type="term" value="C:extracellular region"/>
    <property type="evidence" value="ECO:0007669"/>
    <property type="project" value="TreeGrafter"/>
</dbReference>
<protein>
    <submittedName>
        <fullName evidence="13">Lipoprotein-anchoring transpeptidase ErfK/SrfK</fullName>
    </submittedName>
</protein>
<evidence type="ECO:0000313" key="14">
    <source>
        <dbReference type="Proteomes" id="UP000553963"/>
    </source>
</evidence>
<dbReference type="GO" id="GO:0018104">
    <property type="term" value="P:peptidoglycan-protein cross-linking"/>
    <property type="evidence" value="ECO:0007669"/>
    <property type="project" value="TreeGrafter"/>
</dbReference>
<comment type="similarity">
    <text evidence="2">Belongs to the YkuD family.</text>
</comment>
<keyword evidence="8 9" id="KW-0961">Cell wall biogenesis/degradation</keyword>
<evidence type="ECO:0000256" key="10">
    <source>
        <dbReference type="SAM" id="MobiDB-lite"/>
    </source>
</evidence>
<organism evidence="13 14">
    <name type="scientific">Kaistia hirudinis</name>
    <dbReference type="NCBI Taxonomy" id="1293440"/>
    <lineage>
        <taxon>Bacteria</taxon>
        <taxon>Pseudomonadati</taxon>
        <taxon>Pseudomonadota</taxon>
        <taxon>Alphaproteobacteria</taxon>
        <taxon>Hyphomicrobiales</taxon>
        <taxon>Kaistiaceae</taxon>
        <taxon>Kaistia</taxon>
    </lineage>
</organism>
<dbReference type="GO" id="GO:0071972">
    <property type="term" value="F:peptidoglycan L,D-transpeptidase activity"/>
    <property type="evidence" value="ECO:0007669"/>
    <property type="project" value="TreeGrafter"/>
</dbReference>
<evidence type="ECO:0000256" key="3">
    <source>
        <dbReference type="ARBA" id="ARBA00022676"/>
    </source>
</evidence>
<dbReference type="CDD" id="cd16913">
    <property type="entry name" value="YkuD_like"/>
    <property type="match status" value="1"/>
</dbReference>
<proteinExistence type="inferred from homology"/>
<feature type="signal peptide" evidence="11">
    <location>
        <begin position="1"/>
        <end position="21"/>
    </location>
</feature>
<feature type="active site" description="Nucleophile" evidence="9">
    <location>
        <position position="214"/>
    </location>
</feature>
<dbReference type="PANTHER" id="PTHR30582:SF24">
    <property type="entry name" value="L,D-TRANSPEPTIDASE ERFK_SRFK-RELATED"/>
    <property type="match status" value="1"/>
</dbReference>
<dbReference type="FunFam" id="2.40.440.10:FF:000002">
    <property type="entry name" value="L,D-transpeptidase ErfK/SrfK"/>
    <property type="match status" value="1"/>
</dbReference>
<feature type="active site" description="Proton donor/acceptor" evidence="9">
    <location>
        <position position="198"/>
    </location>
</feature>
<keyword evidence="7 9" id="KW-0573">Peptidoglycan synthesis</keyword>
<keyword evidence="6 9" id="KW-0133">Cell shape</keyword>
<keyword evidence="5" id="KW-0378">Hydrolase</keyword>
<feature type="chain" id="PRO_5032424098" evidence="11">
    <location>
        <begin position="22"/>
        <end position="238"/>
    </location>
</feature>
<keyword evidence="3" id="KW-0328">Glycosyltransferase</keyword>
<evidence type="ECO:0000313" key="13">
    <source>
        <dbReference type="EMBL" id="MBB3930463.1"/>
    </source>
</evidence>
<feature type="region of interest" description="Disordered" evidence="10">
    <location>
        <begin position="71"/>
        <end position="97"/>
    </location>
</feature>
<keyword evidence="14" id="KW-1185">Reference proteome</keyword>
<accession>A0A840AMH2</accession>
<evidence type="ECO:0000259" key="12">
    <source>
        <dbReference type="PROSITE" id="PS52029"/>
    </source>
</evidence>
<evidence type="ECO:0000256" key="4">
    <source>
        <dbReference type="ARBA" id="ARBA00022679"/>
    </source>
</evidence>
<dbReference type="InterPro" id="IPR038063">
    <property type="entry name" value="Transpep_catalytic_dom"/>
</dbReference>
<evidence type="ECO:0000256" key="6">
    <source>
        <dbReference type="ARBA" id="ARBA00022960"/>
    </source>
</evidence>
<gene>
    <name evidence="13" type="ORF">GGR25_001502</name>
</gene>
<dbReference type="GO" id="GO:0071555">
    <property type="term" value="P:cell wall organization"/>
    <property type="evidence" value="ECO:0007669"/>
    <property type="project" value="UniProtKB-UniRule"/>
</dbReference>
<evidence type="ECO:0000256" key="11">
    <source>
        <dbReference type="SAM" id="SignalP"/>
    </source>
</evidence>
<dbReference type="InterPro" id="IPR005490">
    <property type="entry name" value="LD_TPept_cat_dom"/>
</dbReference>